<dbReference type="EMBL" id="NQVE01000148">
    <property type="protein sequence ID" value="RAL44087.1"/>
    <property type="molecule type" value="Genomic_DNA"/>
</dbReference>
<evidence type="ECO:0000313" key="2">
    <source>
        <dbReference type="EMBL" id="RAL44087.1"/>
    </source>
</evidence>
<gene>
    <name evidence="2" type="ORF">DM860_015008</name>
</gene>
<accession>A0A328DEC5</accession>
<keyword evidence="3" id="KW-1185">Reference proteome</keyword>
<name>A0A328DEC5_9ASTE</name>
<sequence>MKNQLKGFELVDCVILAIRKLLKALASLTYGASGELSAPQGSQARRGEIPKVRLRRSPFSPQSLPQAIA</sequence>
<comment type="caution">
    <text evidence="2">The sequence shown here is derived from an EMBL/GenBank/DDBJ whole genome shotgun (WGS) entry which is preliminary data.</text>
</comment>
<proteinExistence type="predicted"/>
<protein>
    <submittedName>
        <fullName evidence="2">Uncharacterized protein</fullName>
    </submittedName>
</protein>
<organism evidence="2 3">
    <name type="scientific">Cuscuta australis</name>
    <dbReference type="NCBI Taxonomy" id="267555"/>
    <lineage>
        <taxon>Eukaryota</taxon>
        <taxon>Viridiplantae</taxon>
        <taxon>Streptophyta</taxon>
        <taxon>Embryophyta</taxon>
        <taxon>Tracheophyta</taxon>
        <taxon>Spermatophyta</taxon>
        <taxon>Magnoliopsida</taxon>
        <taxon>eudicotyledons</taxon>
        <taxon>Gunneridae</taxon>
        <taxon>Pentapetalae</taxon>
        <taxon>asterids</taxon>
        <taxon>lamiids</taxon>
        <taxon>Solanales</taxon>
        <taxon>Convolvulaceae</taxon>
        <taxon>Cuscuteae</taxon>
        <taxon>Cuscuta</taxon>
        <taxon>Cuscuta subgen. Grammica</taxon>
        <taxon>Cuscuta sect. Cleistogrammica</taxon>
    </lineage>
</organism>
<feature type="region of interest" description="Disordered" evidence="1">
    <location>
        <begin position="33"/>
        <end position="69"/>
    </location>
</feature>
<evidence type="ECO:0000313" key="3">
    <source>
        <dbReference type="Proteomes" id="UP000249390"/>
    </source>
</evidence>
<evidence type="ECO:0000256" key="1">
    <source>
        <dbReference type="SAM" id="MobiDB-lite"/>
    </source>
</evidence>
<dbReference type="Proteomes" id="UP000249390">
    <property type="component" value="Unassembled WGS sequence"/>
</dbReference>
<dbReference type="AlphaFoldDB" id="A0A328DEC5"/>
<reference evidence="2 3" key="1">
    <citation type="submission" date="2018-06" db="EMBL/GenBank/DDBJ databases">
        <title>The Genome of Cuscuta australis (Dodder) Provides Insight into the Evolution of Plant Parasitism.</title>
        <authorList>
            <person name="Liu H."/>
        </authorList>
    </citation>
    <scope>NUCLEOTIDE SEQUENCE [LARGE SCALE GENOMIC DNA]</scope>
    <source>
        <strain evidence="3">cv. Yunnan</strain>
        <tissue evidence="2">Vines</tissue>
    </source>
</reference>
<feature type="compositionally biased region" description="Polar residues" evidence="1">
    <location>
        <begin position="59"/>
        <end position="69"/>
    </location>
</feature>